<sequence length="52" mass="6099">MIDQKIKYKSCMVLIQIKGTIKKLDLFGVTPDKIRQIIYNMMIGEITDSFFE</sequence>
<protein>
    <submittedName>
        <fullName evidence="1">Uncharacterized protein</fullName>
    </submittedName>
</protein>
<organism evidence="1">
    <name type="scientific">uncultured Dysgonomonas sp</name>
    <dbReference type="NCBI Taxonomy" id="206096"/>
    <lineage>
        <taxon>Bacteria</taxon>
        <taxon>Pseudomonadati</taxon>
        <taxon>Bacteroidota</taxon>
        <taxon>Bacteroidia</taxon>
        <taxon>Bacteroidales</taxon>
        <taxon>Dysgonomonadaceae</taxon>
        <taxon>Dysgonomonas</taxon>
        <taxon>environmental samples</taxon>
    </lineage>
</organism>
<gene>
    <name evidence="1" type="ORF">KL86DYS2_10761</name>
</gene>
<evidence type="ECO:0000313" key="1">
    <source>
        <dbReference type="EMBL" id="SBV94618.1"/>
    </source>
</evidence>
<accession>A0A212J585</accession>
<reference evidence="1" key="1">
    <citation type="submission" date="2016-04" db="EMBL/GenBank/DDBJ databases">
        <authorList>
            <person name="Evans L.H."/>
            <person name="Alamgir A."/>
            <person name="Owens N."/>
            <person name="Weber N.D."/>
            <person name="Virtaneva K."/>
            <person name="Barbian K."/>
            <person name="Babar A."/>
            <person name="Rosenke K."/>
        </authorList>
    </citation>
    <scope>NUCLEOTIDE SEQUENCE</scope>
    <source>
        <strain evidence="1">86-2</strain>
    </source>
</reference>
<dbReference type="AlphaFoldDB" id="A0A212J585"/>
<proteinExistence type="predicted"/>
<dbReference type="EMBL" id="FLUL01000001">
    <property type="protein sequence ID" value="SBV94618.1"/>
    <property type="molecule type" value="Genomic_DNA"/>
</dbReference>
<name>A0A212J585_9BACT</name>